<evidence type="ECO:0000313" key="2">
    <source>
        <dbReference type="Proteomes" id="UP000095544"/>
    </source>
</evidence>
<dbReference type="AlphaFoldDB" id="A0A174JI20"/>
<gene>
    <name evidence="1" type="ORF">ERS852491_03955</name>
</gene>
<sequence>MNPIEFSEQNVVFTAEGCDNLPACKLYNEQFQTDELVSCWEFSNEEIVQILKEVKAGKRPNIFLSVVGGQPRVSLFMRNERE</sequence>
<organism evidence="1 2">
    <name type="scientific">Faecalicatena contorta</name>
    <dbReference type="NCBI Taxonomy" id="39482"/>
    <lineage>
        <taxon>Bacteria</taxon>
        <taxon>Bacillati</taxon>
        <taxon>Bacillota</taxon>
        <taxon>Clostridia</taxon>
        <taxon>Lachnospirales</taxon>
        <taxon>Lachnospiraceae</taxon>
        <taxon>Faecalicatena</taxon>
    </lineage>
</organism>
<dbReference type="OrthoDB" id="1450263at2"/>
<accession>A0A174JI20</accession>
<proteinExistence type="predicted"/>
<name>A0A174JI20_9FIRM</name>
<reference evidence="1 2" key="1">
    <citation type="submission" date="2015-09" db="EMBL/GenBank/DDBJ databases">
        <authorList>
            <consortium name="Pathogen Informatics"/>
        </authorList>
    </citation>
    <scope>NUCLEOTIDE SEQUENCE [LARGE SCALE GENOMIC DNA]</scope>
    <source>
        <strain evidence="1 2">2789STDY5834876</strain>
    </source>
</reference>
<evidence type="ECO:0000313" key="1">
    <source>
        <dbReference type="EMBL" id="CUO99374.1"/>
    </source>
</evidence>
<dbReference type="RefSeq" id="WP_055154747.1">
    <property type="nucleotide sequence ID" value="NZ_CYZU01000048.1"/>
</dbReference>
<dbReference type="Proteomes" id="UP000095544">
    <property type="component" value="Unassembled WGS sequence"/>
</dbReference>
<protein>
    <submittedName>
        <fullName evidence="1">Uncharacterized protein</fullName>
    </submittedName>
</protein>
<dbReference type="STRING" id="39482.ERS852491_03955"/>
<dbReference type="EMBL" id="CYZU01000048">
    <property type="protein sequence ID" value="CUO99374.1"/>
    <property type="molecule type" value="Genomic_DNA"/>
</dbReference>